<comment type="caution">
    <text evidence="4">The sequence shown here is derived from an EMBL/GenBank/DDBJ whole genome shotgun (WGS) entry which is preliminary data.</text>
</comment>
<organism evidence="4 5">
    <name type="scientific">Mesorhizobium retamae</name>
    <dbReference type="NCBI Taxonomy" id="2912854"/>
    <lineage>
        <taxon>Bacteria</taxon>
        <taxon>Pseudomonadati</taxon>
        <taxon>Pseudomonadota</taxon>
        <taxon>Alphaproteobacteria</taxon>
        <taxon>Hyphomicrobiales</taxon>
        <taxon>Phyllobacteriaceae</taxon>
        <taxon>Mesorhizobium</taxon>
    </lineage>
</organism>
<feature type="transmembrane region" description="Helical" evidence="2">
    <location>
        <begin position="6"/>
        <end position="23"/>
    </location>
</feature>
<keyword evidence="2" id="KW-0472">Membrane</keyword>
<accession>A0ABS9QCG6</accession>
<proteinExistence type="predicted"/>
<evidence type="ECO:0000256" key="2">
    <source>
        <dbReference type="SAM" id="Phobius"/>
    </source>
</evidence>
<protein>
    <submittedName>
        <fullName evidence="4">NAD(P)(+) transhydrogenase (Re/Si-specific) subunit beta</fullName>
    </submittedName>
</protein>
<dbReference type="PANTHER" id="PTHR44758:SF1">
    <property type="entry name" value="NAD(P) TRANSHYDROGENASE SUBUNIT BETA"/>
    <property type="match status" value="1"/>
</dbReference>
<keyword evidence="2" id="KW-1133">Transmembrane helix</keyword>
<feature type="non-terminal residue" evidence="4">
    <location>
        <position position="55"/>
    </location>
</feature>
<evidence type="ECO:0000259" key="3">
    <source>
        <dbReference type="Pfam" id="PF02233"/>
    </source>
</evidence>
<evidence type="ECO:0000256" key="1">
    <source>
        <dbReference type="ARBA" id="ARBA00023027"/>
    </source>
</evidence>
<sequence length="55" mass="5870">MTVNVASFLYLVSGILFILALRGLSHPTTSRQGNFYGMIGMAIAIVTTLLLAKPS</sequence>
<dbReference type="PANTHER" id="PTHR44758">
    <property type="entry name" value="NAD(P) TRANSHYDROGENASE SUBUNIT BETA"/>
    <property type="match status" value="1"/>
</dbReference>
<keyword evidence="5" id="KW-1185">Reference proteome</keyword>
<dbReference type="InterPro" id="IPR034300">
    <property type="entry name" value="PNTB-like"/>
</dbReference>
<keyword evidence="2" id="KW-0812">Transmembrane</keyword>
<keyword evidence="1" id="KW-0520">NAD</keyword>
<feature type="transmembrane region" description="Helical" evidence="2">
    <location>
        <begin position="35"/>
        <end position="52"/>
    </location>
</feature>
<feature type="domain" description="NADP transhydrogenase beta-like" evidence="3">
    <location>
        <begin position="8"/>
        <end position="51"/>
    </location>
</feature>
<evidence type="ECO:0000313" key="5">
    <source>
        <dbReference type="Proteomes" id="UP001201701"/>
    </source>
</evidence>
<evidence type="ECO:0000313" key="4">
    <source>
        <dbReference type="EMBL" id="MCG7505111.1"/>
    </source>
</evidence>
<name>A0ABS9QCG6_9HYPH</name>
<dbReference type="Proteomes" id="UP001201701">
    <property type="component" value="Unassembled WGS sequence"/>
</dbReference>
<dbReference type="RefSeq" id="WP_239363748.1">
    <property type="nucleotide sequence ID" value="NZ_JAKREW010000005.1"/>
</dbReference>
<dbReference type="EMBL" id="JAKREW010000005">
    <property type="protein sequence ID" value="MCG7505111.1"/>
    <property type="molecule type" value="Genomic_DNA"/>
</dbReference>
<reference evidence="4 5" key="1">
    <citation type="submission" date="2022-02" db="EMBL/GenBank/DDBJ databases">
        <title>Draft genome sequence of Mezorhizobium retamae strain IRAMC:0171 isolated from Retama raetam nodules.</title>
        <authorList>
            <person name="Bengaied R."/>
            <person name="Sbissi I."/>
            <person name="Huber K."/>
            <person name="Ghodbane F."/>
            <person name="Nouioui I."/>
            <person name="Tarhouni M."/>
            <person name="Gtari M."/>
        </authorList>
    </citation>
    <scope>NUCLEOTIDE SEQUENCE [LARGE SCALE GENOMIC DNA]</scope>
    <source>
        <strain evidence="4 5">IRAMC:0171</strain>
    </source>
</reference>
<gene>
    <name evidence="4" type="ORF">L4923_08760</name>
</gene>
<dbReference type="Pfam" id="PF02233">
    <property type="entry name" value="PNTB"/>
    <property type="match status" value="1"/>
</dbReference>